<feature type="compositionally biased region" description="Basic and acidic residues" evidence="1">
    <location>
        <begin position="185"/>
        <end position="194"/>
    </location>
</feature>
<dbReference type="AlphaFoldDB" id="A0A1B6J5Y6"/>
<dbReference type="EMBL" id="GECU01013116">
    <property type="protein sequence ID" value="JAS94590.1"/>
    <property type="molecule type" value="Transcribed_RNA"/>
</dbReference>
<evidence type="ECO:0000313" key="2">
    <source>
        <dbReference type="EMBL" id="JAS94590.1"/>
    </source>
</evidence>
<name>A0A1B6J5Y6_9HEMI</name>
<evidence type="ECO:0000256" key="1">
    <source>
        <dbReference type="SAM" id="MobiDB-lite"/>
    </source>
</evidence>
<proteinExistence type="predicted"/>
<feature type="compositionally biased region" description="Basic and acidic residues" evidence="1">
    <location>
        <begin position="159"/>
        <end position="174"/>
    </location>
</feature>
<sequence length="194" mass="21573">FTANGTEYVLYPLGRIVQGSRCIGRFERMAVKKDRIILFHGSGDACAGMRNYSTIVEIAPGRERLALKSLLTESGNFKFKLSIPELLDEAHVRYVNLLMKPAEKIPEAGGGEDTETFTTDIGNDGGPLAIQISKSENFIRSLARESQELVSRMRSKKRRADEGGWDAKRKKEEHAETEESEDGGEEARPGRAEL</sequence>
<organism evidence="2">
    <name type="scientific">Homalodisca liturata</name>
    <dbReference type="NCBI Taxonomy" id="320908"/>
    <lineage>
        <taxon>Eukaryota</taxon>
        <taxon>Metazoa</taxon>
        <taxon>Ecdysozoa</taxon>
        <taxon>Arthropoda</taxon>
        <taxon>Hexapoda</taxon>
        <taxon>Insecta</taxon>
        <taxon>Pterygota</taxon>
        <taxon>Neoptera</taxon>
        <taxon>Paraneoptera</taxon>
        <taxon>Hemiptera</taxon>
        <taxon>Auchenorrhyncha</taxon>
        <taxon>Membracoidea</taxon>
        <taxon>Cicadellidae</taxon>
        <taxon>Cicadellinae</taxon>
        <taxon>Proconiini</taxon>
        <taxon>Homalodisca</taxon>
    </lineage>
</organism>
<feature type="region of interest" description="Disordered" evidence="1">
    <location>
        <begin position="150"/>
        <end position="194"/>
    </location>
</feature>
<accession>A0A1B6J5Y6</accession>
<reference evidence="2" key="1">
    <citation type="submission" date="2015-11" db="EMBL/GenBank/DDBJ databases">
        <title>De novo transcriptome assembly of four potential Pierce s Disease insect vectors from Arizona vineyards.</title>
        <authorList>
            <person name="Tassone E.E."/>
        </authorList>
    </citation>
    <scope>NUCLEOTIDE SEQUENCE</scope>
</reference>
<feature type="compositionally biased region" description="Acidic residues" evidence="1">
    <location>
        <begin position="175"/>
        <end position="184"/>
    </location>
</feature>
<gene>
    <name evidence="2" type="ORF">g.3389</name>
</gene>
<protein>
    <submittedName>
        <fullName evidence="2">Uncharacterized protein</fullName>
    </submittedName>
</protein>
<feature type="non-terminal residue" evidence="2">
    <location>
        <position position="1"/>
    </location>
</feature>